<proteinExistence type="predicted"/>
<keyword evidence="1" id="KW-1133">Transmembrane helix</keyword>
<gene>
    <name evidence="2" type="ORF">H9895_08050</name>
</gene>
<accession>A0A9D1TK03</accession>
<reference evidence="2" key="2">
    <citation type="submission" date="2021-04" db="EMBL/GenBank/DDBJ databases">
        <authorList>
            <person name="Gilroy R."/>
        </authorList>
    </citation>
    <scope>NUCLEOTIDE SEQUENCE</scope>
    <source>
        <strain evidence="2">CHK169-2315</strain>
    </source>
</reference>
<evidence type="ECO:0008006" key="4">
    <source>
        <dbReference type="Google" id="ProtNLM"/>
    </source>
</evidence>
<name>A0A9D1TK03_9BACI</name>
<feature type="transmembrane region" description="Helical" evidence="1">
    <location>
        <begin position="15"/>
        <end position="37"/>
    </location>
</feature>
<evidence type="ECO:0000313" key="3">
    <source>
        <dbReference type="Proteomes" id="UP000823937"/>
    </source>
</evidence>
<evidence type="ECO:0000313" key="2">
    <source>
        <dbReference type="EMBL" id="HIV75011.1"/>
    </source>
</evidence>
<evidence type="ECO:0000256" key="1">
    <source>
        <dbReference type="SAM" id="Phobius"/>
    </source>
</evidence>
<protein>
    <recommendedName>
        <fullName evidence="4">ComG operon protein 7</fullName>
    </recommendedName>
</protein>
<reference evidence="2" key="1">
    <citation type="journal article" date="2021" name="PeerJ">
        <title>Extensive microbial diversity within the chicken gut microbiome revealed by metagenomics and culture.</title>
        <authorList>
            <person name="Gilroy R."/>
            <person name="Ravi A."/>
            <person name="Getino M."/>
            <person name="Pursley I."/>
            <person name="Horton D.L."/>
            <person name="Alikhan N.F."/>
            <person name="Baker D."/>
            <person name="Gharbi K."/>
            <person name="Hall N."/>
            <person name="Watson M."/>
            <person name="Adriaenssens E.M."/>
            <person name="Foster-Nyarko E."/>
            <person name="Jarju S."/>
            <person name="Secka A."/>
            <person name="Antonio M."/>
            <person name="Oren A."/>
            <person name="Chaudhuri R.R."/>
            <person name="La Ragione R."/>
            <person name="Hildebrand F."/>
            <person name="Pallen M.J."/>
        </authorList>
    </citation>
    <scope>NUCLEOTIDE SEQUENCE</scope>
    <source>
        <strain evidence="2">CHK169-2315</strain>
    </source>
</reference>
<organism evidence="2 3">
    <name type="scientific">Candidatus Pseudogracilibacillus intestinigallinarum</name>
    <dbReference type="NCBI Taxonomy" id="2838742"/>
    <lineage>
        <taxon>Bacteria</taxon>
        <taxon>Bacillati</taxon>
        <taxon>Bacillota</taxon>
        <taxon>Bacilli</taxon>
        <taxon>Bacillales</taxon>
        <taxon>Bacillaceae</taxon>
        <taxon>Pseudogracilibacillus</taxon>
    </lineage>
</organism>
<sequence length="127" mass="15204">MKKQYHLNNDERGFFLPYVMVLSTIILIFVANTIYIYENELEISSNLIDQITYETQYEMAIAKLLRERPFEQTNEGMEAYNLPNGKTDVFYTKENERLQVKVQVYGEDDYMYPFHRTIHLRGDITKE</sequence>
<comment type="caution">
    <text evidence="2">The sequence shown here is derived from an EMBL/GenBank/DDBJ whole genome shotgun (WGS) entry which is preliminary data.</text>
</comment>
<keyword evidence="1" id="KW-0472">Membrane</keyword>
<keyword evidence="1" id="KW-0812">Transmembrane</keyword>
<dbReference type="Proteomes" id="UP000823937">
    <property type="component" value="Unassembled WGS sequence"/>
</dbReference>
<dbReference type="EMBL" id="DXHX01000123">
    <property type="protein sequence ID" value="HIV75011.1"/>
    <property type="molecule type" value="Genomic_DNA"/>
</dbReference>
<dbReference type="AlphaFoldDB" id="A0A9D1TK03"/>